<evidence type="ECO:0000313" key="2">
    <source>
        <dbReference type="EMBL" id="SVE16268.1"/>
    </source>
</evidence>
<dbReference type="GO" id="GO:0006307">
    <property type="term" value="P:DNA alkylation repair"/>
    <property type="evidence" value="ECO:0007669"/>
    <property type="project" value="InterPro"/>
</dbReference>
<protein>
    <recommendedName>
        <fullName evidence="1">Alpha-ketoglutarate-dependent dioxygenase AlkB-like domain-containing protein</fullName>
    </recommendedName>
</protein>
<organism evidence="2">
    <name type="scientific">marine metagenome</name>
    <dbReference type="NCBI Taxonomy" id="408172"/>
    <lineage>
        <taxon>unclassified sequences</taxon>
        <taxon>metagenomes</taxon>
        <taxon>ecological metagenomes</taxon>
    </lineage>
</organism>
<sequence>MQLNLFSDSCQPYSYDEHQLGDADIREYPHAFSEEESSKILLSLMRQIPWQQEALWIAGKKRPIPRLQCWMGDQGTNYQYSGLKLTPTPWNTIVLAVRRYLKSLTGLDFNSALLNYYRDGRDSVAWHADDEPELGSNPIIASVSFGAERMFELKHKAQVGLPKYQIRLRN</sequence>
<accession>A0A383BA18</accession>
<dbReference type="Pfam" id="PF13532">
    <property type="entry name" value="2OG-FeII_Oxy_2"/>
    <property type="match status" value="1"/>
</dbReference>
<dbReference type="InterPro" id="IPR032854">
    <property type="entry name" value="ALKBH3"/>
</dbReference>
<dbReference type="PANTHER" id="PTHR31212">
    <property type="entry name" value="ALPHA-KETOGLUTARATE-DEPENDENT DIOXYGENASE ALKB HOMOLOG 3"/>
    <property type="match status" value="1"/>
</dbReference>
<dbReference type="Gene3D" id="2.60.120.590">
    <property type="entry name" value="Alpha-ketoglutarate-dependent dioxygenase AlkB-like"/>
    <property type="match status" value="1"/>
</dbReference>
<dbReference type="InterPro" id="IPR027450">
    <property type="entry name" value="AlkB-like"/>
</dbReference>
<dbReference type="EMBL" id="UINC01198349">
    <property type="protein sequence ID" value="SVE16268.1"/>
    <property type="molecule type" value="Genomic_DNA"/>
</dbReference>
<dbReference type="AlphaFoldDB" id="A0A383BA18"/>
<evidence type="ECO:0000259" key="1">
    <source>
        <dbReference type="Pfam" id="PF13532"/>
    </source>
</evidence>
<dbReference type="PANTHER" id="PTHR31212:SF4">
    <property type="entry name" value="ALPHA-KETOGLUTARATE-DEPENDENT DIOXYGENASE ALKB HOMOLOG 3"/>
    <property type="match status" value="1"/>
</dbReference>
<dbReference type="InterPro" id="IPR037151">
    <property type="entry name" value="AlkB-like_sf"/>
</dbReference>
<gene>
    <name evidence="2" type="ORF">METZ01_LOCUS469122</name>
</gene>
<feature type="non-terminal residue" evidence="2">
    <location>
        <position position="170"/>
    </location>
</feature>
<dbReference type="GO" id="GO:0051213">
    <property type="term" value="F:dioxygenase activity"/>
    <property type="evidence" value="ECO:0007669"/>
    <property type="project" value="InterPro"/>
</dbReference>
<dbReference type="SUPFAM" id="SSF51197">
    <property type="entry name" value="Clavaminate synthase-like"/>
    <property type="match status" value="1"/>
</dbReference>
<name>A0A383BA18_9ZZZZ</name>
<reference evidence="2" key="1">
    <citation type="submission" date="2018-05" db="EMBL/GenBank/DDBJ databases">
        <authorList>
            <person name="Lanie J.A."/>
            <person name="Ng W.-L."/>
            <person name="Kazmierczak K.M."/>
            <person name="Andrzejewski T.M."/>
            <person name="Davidsen T.M."/>
            <person name="Wayne K.J."/>
            <person name="Tettelin H."/>
            <person name="Glass J.I."/>
            <person name="Rusch D."/>
            <person name="Podicherti R."/>
            <person name="Tsui H.-C.T."/>
            <person name="Winkler M.E."/>
        </authorList>
    </citation>
    <scope>NUCLEOTIDE SEQUENCE</scope>
</reference>
<feature type="domain" description="Alpha-ketoglutarate-dependent dioxygenase AlkB-like" evidence="1">
    <location>
        <begin position="28"/>
        <end position="169"/>
    </location>
</feature>
<proteinExistence type="predicted"/>